<evidence type="ECO:0000313" key="2">
    <source>
        <dbReference type="EMBL" id="PKZ41239.1"/>
    </source>
</evidence>
<dbReference type="Proteomes" id="UP000234206">
    <property type="component" value="Unassembled WGS sequence"/>
</dbReference>
<dbReference type="OrthoDB" id="5156090at2"/>
<organism evidence="2 3">
    <name type="scientific">Kytococcus schroeteri</name>
    <dbReference type="NCBI Taxonomy" id="138300"/>
    <lineage>
        <taxon>Bacteria</taxon>
        <taxon>Bacillati</taxon>
        <taxon>Actinomycetota</taxon>
        <taxon>Actinomycetes</taxon>
        <taxon>Micrococcales</taxon>
        <taxon>Kytococcaceae</taxon>
        <taxon>Kytococcus</taxon>
    </lineage>
</organism>
<feature type="transmembrane region" description="Helical" evidence="1">
    <location>
        <begin position="45"/>
        <end position="63"/>
    </location>
</feature>
<evidence type="ECO:0000313" key="3">
    <source>
        <dbReference type="Proteomes" id="UP000234206"/>
    </source>
</evidence>
<protein>
    <submittedName>
        <fullName evidence="2">Uncharacterized protein</fullName>
    </submittedName>
</protein>
<sequence>MHPITRSHPHDRDLGLDIRSTLLALGLLVALVETVWYEWIGALHVLWVSLITFGVVRCWRALVRHDGWGGGVAAAFLAIPVLLVIVVLVLLHLWPIPANGFGLFATYLPGATAVLCPLLTIGRRAQWTHPDGDPLPDAP</sequence>
<keyword evidence="1" id="KW-0812">Transmembrane</keyword>
<dbReference type="RefSeq" id="WP_101849858.1">
    <property type="nucleotide sequence ID" value="NZ_PKIZ01000016.1"/>
</dbReference>
<comment type="caution">
    <text evidence="2">The sequence shown here is derived from an EMBL/GenBank/DDBJ whole genome shotgun (WGS) entry which is preliminary data.</text>
</comment>
<dbReference type="EMBL" id="PKIZ01000016">
    <property type="protein sequence ID" value="PKZ41239.1"/>
    <property type="molecule type" value="Genomic_DNA"/>
</dbReference>
<reference evidence="2 3" key="1">
    <citation type="submission" date="2017-12" db="EMBL/GenBank/DDBJ databases">
        <title>Phylogenetic diversity of female urinary microbiome.</title>
        <authorList>
            <person name="Thomas-White K."/>
            <person name="Wolfe A.J."/>
        </authorList>
    </citation>
    <scope>NUCLEOTIDE SEQUENCE [LARGE SCALE GENOMIC DNA]</scope>
    <source>
        <strain evidence="2 3">UMB1298</strain>
    </source>
</reference>
<dbReference type="AlphaFoldDB" id="A0A2I1P9B8"/>
<feature type="transmembrane region" description="Helical" evidence="1">
    <location>
        <begin position="100"/>
        <end position="121"/>
    </location>
</feature>
<gene>
    <name evidence="2" type="ORF">CYJ76_08670</name>
</gene>
<name>A0A2I1P9B8_9MICO</name>
<feature type="transmembrane region" description="Helical" evidence="1">
    <location>
        <begin position="70"/>
        <end position="94"/>
    </location>
</feature>
<keyword evidence="1" id="KW-1133">Transmembrane helix</keyword>
<keyword evidence="1" id="KW-0472">Membrane</keyword>
<proteinExistence type="predicted"/>
<accession>A0A2I1P9B8</accession>
<evidence type="ECO:0000256" key="1">
    <source>
        <dbReference type="SAM" id="Phobius"/>
    </source>
</evidence>
<keyword evidence="3" id="KW-1185">Reference proteome</keyword>